<accession>A0A6B0UMW9</accession>
<dbReference type="EMBL" id="GIFC01008959">
    <property type="protein sequence ID" value="MXU91042.1"/>
    <property type="molecule type" value="Transcribed_RNA"/>
</dbReference>
<name>A0A6B0UMW9_IXORI</name>
<evidence type="ECO:0000313" key="1">
    <source>
        <dbReference type="EMBL" id="MXU91042.1"/>
    </source>
</evidence>
<proteinExistence type="predicted"/>
<protein>
    <submittedName>
        <fullName evidence="1">Uncharacterized protein</fullName>
    </submittedName>
</protein>
<dbReference type="AlphaFoldDB" id="A0A6B0UMW9"/>
<organism evidence="1">
    <name type="scientific">Ixodes ricinus</name>
    <name type="common">Common tick</name>
    <name type="synonym">Acarus ricinus</name>
    <dbReference type="NCBI Taxonomy" id="34613"/>
    <lineage>
        <taxon>Eukaryota</taxon>
        <taxon>Metazoa</taxon>
        <taxon>Ecdysozoa</taxon>
        <taxon>Arthropoda</taxon>
        <taxon>Chelicerata</taxon>
        <taxon>Arachnida</taxon>
        <taxon>Acari</taxon>
        <taxon>Parasitiformes</taxon>
        <taxon>Ixodida</taxon>
        <taxon>Ixodoidea</taxon>
        <taxon>Ixodidae</taxon>
        <taxon>Ixodinae</taxon>
        <taxon>Ixodes</taxon>
    </lineage>
</organism>
<reference evidence="1" key="1">
    <citation type="submission" date="2019-12" db="EMBL/GenBank/DDBJ databases">
        <title>An insight into the sialome of adult female Ixodes ricinus ticks feeding for 6 days.</title>
        <authorList>
            <person name="Perner J."/>
            <person name="Ribeiro J.M.C."/>
        </authorList>
    </citation>
    <scope>NUCLEOTIDE SEQUENCE</scope>
    <source>
        <strain evidence="1">Semi-engorged</strain>
        <tissue evidence="1">Salivary glands</tissue>
    </source>
</reference>
<sequence length="119" mass="13898">MIIYDIYLLFPYLYRLIYFSALETATDPRSGPLAKRFGDPCSKVSSSPWHTAYRVFTSSYFVLYVLLLNKPVLASNNNELPRELSYQCSFLIFYFRSHCPAFFPLTPFSRLLLLPFLQS</sequence>